<protein>
    <submittedName>
        <fullName evidence="1">Uncharacterized protein</fullName>
    </submittedName>
</protein>
<comment type="caution">
    <text evidence="1">The sequence shown here is derived from an EMBL/GenBank/DDBJ whole genome shotgun (WGS) entry which is preliminary data.</text>
</comment>
<accession>A0A380XJY8</accession>
<name>A0A380XJY8_CYTFI</name>
<dbReference type="OrthoDB" id="2923853at2"/>
<organism evidence="1 2">
    <name type="scientific">Cytobacillus firmus</name>
    <name type="common">Bacillus firmus</name>
    <dbReference type="NCBI Taxonomy" id="1399"/>
    <lineage>
        <taxon>Bacteria</taxon>
        <taxon>Bacillati</taxon>
        <taxon>Bacillota</taxon>
        <taxon>Bacilli</taxon>
        <taxon>Bacillales</taxon>
        <taxon>Bacillaceae</taxon>
        <taxon>Cytobacillus</taxon>
    </lineage>
</organism>
<dbReference type="GeneID" id="67522854"/>
<dbReference type="RefSeq" id="WP_061792564.1">
    <property type="nucleotide sequence ID" value="NZ_JARSNG010000046.1"/>
</dbReference>
<gene>
    <name evidence="1" type="ORF">KIS1582_1348</name>
</gene>
<dbReference type="Proteomes" id="UP000465778">
    <property type="component" value="Unassembled WGS sequence"/>
</dbReference>
<reference evidence="1 2" key="1">
    <citation type="journal article" date="2020" name="G3 (Bethesda)">
        <title>Whole Genome Sequencing and Comparative Genomics of Two Nematicidal Bacillus Strains Reveals a Wide Range of Possible Virulence Factors.</title>
        <authorList>
            <person name="Susic N."/>
            <person name="Janezic S."/>
            <person name="Rupnik M."/>
            <person name="Geric Stare B."/>
        </authorList>
    </citation>
    <scope>NUCLEOTIDE SEQUENCE [LARGE SCALE GENOMIC DNA]</scope>
    <source>
        <strain evidence="1 2">I-1582</strain>
    </source>
</reference>
<proteinExistence type="predicted"/>
<evidence type="ECO:0000313" key="1">
    <source>
        <dbReference type="EMBL" id="KAF0824771.1"/>
    </source>
</evidence>
<sequence>MISIEKTSRILNRFNIAFTENAVLRYLQRGQLDKAPRIESGYYSRNTKYGYSVDEDSLVTFLLERGVIEKEIHSVLSA</sequence>
<evidence type="ECO:0000313" key="2">
    <source>
        <dbReference type="Proteomes" id="UP000465778"/>
    </source>
</evidence>
<dbReference type="EMBL" id="VDEM01000010">
    <property type="protein sequence ID" value="KAF0824771.1"/>
    <property type="molecule type" value="Genomic_DNA"/>
</dbReference>
<dbReference type="AlphaFoldDB" id="A0A380XJY8"/>